<feature type="chain" id="PRO_5043763997" description="Secreted protein" evidence="1">
    <location>
        <begin position="22"/>
        <end position="112"/>
    </location>
</feature>
<dbReference type="Proteomes" id="UP001054837">
    <property type="component" value="Unassembled WGS sequence"/>
</dbReference>
<proteinExistence type="predicted"/>
<feature type="signal peptide" evidence="1">
    <location>
        <begin position="1"/>
        <end position="21"/>
    </location>
</feature>
<sequence>MPSRQCTIATSLPLWVQLANTLVMQLVHVQLPSDFSSTHYDGLASTHGWVCSAKGAWPAPVHGVLAEGSKGTRIAVAASVIGFVWPRPGRLTQLNLPYSRPSRSFVPALKGR</sequence>
<reference evidence="2 3" key="1">
    <citation type="submission" date="2021-06" db="EMBL/GenBank/DDBJ databases">
        <title>Caerostris darwini draft genome.</title>
        <authorList>
            <person name="Kono N."/>
            <person name="Arakawa K."/>
        </authorList>
    </citation>
    <scope>NUCLEOTIDE SEQUENCE [LARGE SCALE GENOMIC DNA]</scope>
</reference>
<evidence type="ECO:0000313" key="3">
    <source>
        <dbReference type="Proteomes" id="UP001054837"/>
    </source>
</evidence>
<gene>
    <name evidence="2" type="ORF">CDAR_617161</name>
</gene>
<keyword evidence="1" id="KW-0732">Signal</keyword>
<protein>
    <recommendedName>
        <fullName evidence="4">Secreted protein</fullName>
    </recommendedName>
</protein>
<dbReference type="EMBL" id="BPLQ01002024">
    <property type="protein sequence ID" value="GIX87732.1"/>
    <property type="molecule type" value="Genomic_DNA"/>
</dbReference>
<organism evidence="2 3">
    <name type="scientific">Caerostris darwini</name>
    <dbReference type="NCBI Taxonomy" id="1538125"/>
    <lineage>
        <taxon>Eukaryota</taxon>
        <taxon>Metazoa</taxon>
        <taxon>Ecdysozoa</taxon>
        <taxon>Arthropoda</taxon>
        <taxon>Chelicerata</taxon>
        <taxon>Arachnida</taxon>
        <taxon>Araneae</taxon>
        <taxon>Araneomorphae</taxon>
        <taxon>Entelegynae</taxon>
        <taxon>Araneoidea</taxon>
        <taxon>Araneidae</taxon>
        <taxon>Caerostris</taxon>
    </lineage>
</organism>
<evidence type="ECO:0000313" key="2">
    <source>
        <dbReference type="EMBL" id="GIX87732.1"/>
    </source>
</evidence>
<comment type="caution">
    <text evidence="2">The sequence shown here is derived from an EMBL/GenBank/DDBJ whole genome shotgun (WGS) entry which is preliminary data.</text>
</comment>
<dbReference type="AlphaFoldDB" id="A0AAV4NXF0"/>
<evidence type="ECO:0000256" key="1">
    <source>
        <dbReference type="SAM" id="SignalP"/>
    </source>
</evidence>
<evidence type="ECO:0008006" key="4">
    <source>
        <dbReference type="Google" id="ProtNLM"/>
    </source>
</evidence>
<name>A0AAV4NXF0_9ARAC</name>
<keyword evidence="3" id="KW-1185">Reference proteome</keyword>
<accession>A0AAV4NXF0</accession>